<proteinExistence type="predicted"/>
<dbReference type="PANTHER" id="PTHR33112:SF15">
    <property type="entry name" value="HETEROKARYON INCOMPATIBILITY DOMAIN-CONTAINING PROTEIN"/>
    <property type="match status" value="1"/>
</dbReference>
<keyword evidence="3" id="KW-1185">Reference proteome</keyword>
<evidence type="ECO:0000259" key="1">
    <source>
        <dbReference type="Pfam" id="PF06985"/>
    </source>
</evidence>
<evidence type="ECO:0000313" key="2">
    <source>
        <dbReference type="EMBL" id="KAK8048465.1"/>
    </source>
</evidence>
<dbReference type="PANTHER" id="PTHR33112">
    <property type="entry name" value="DOMAIN PROTEIN, PUTATIVE-RELATED"/>
    <property type="match status" value="1"/>
</dbReference>
<feature type="domain" description="Heterokaryon incompatibility" evidence="1">
    <location>
        <begin position="206"/>
        <end position="358"/>
    </location>
</feature>
<accession>A0ABR1TP74</accession>
<evidence type="ECO:0000313" key="3">
    <source>
        <dbReference type="Proteomes" id="UP001480595"/>
    </source>
</evidence>
<dbReference type="InterPro" id="IPR010730">
    <property type="entry name" value="HET"/>
</dbReference>
<sequence>MSLCQICQSIDWATVLAKPISKLFNFAETYPLNHNLFHYVTRYEGLQHPVDGLVLYHKNIVSLRASAVSCKICCLVQDQVDKRLRNGEAAAKLGFKYPESFELWICGTGLSGFFQVLGYNKADTEKRFVKSAAYELLAGFGICVEDGRKISLSARSPVLLRQIKEWMKTTAINQTNSSYVPTRLLRIEDNGERVELSSPSHICVEYACLSHCWGLTQPLLLNSHTSTKLRKGVSKGNLPRSFQDAIWLTHQLGLQYLWIDSLCILQDNAEDWARESSHMDKVYQNATITIAASQASDSSKGFLDRNLPRVYTPTQITIGGIHGHALLFPIPLKFAGNPNLLAEMEEEPLTARGWVLQERYMARRTIHFTQDQLFLECEGNLLAEDSGFSISLPMQSPFTLSANTRENPAWTKVVERYSRRRLTREQDKLPALAGMAAYFSSISEDKTSNAGKRYLAGLWSTDIVKHLCWKMAYQDSPDGPITFQEAFSKSLLLIQDTQTELKRSDNIFGEVISGWVFLKAIHLEPKEVSADGRSLGLSENGIRFLINADWDTKQNGTKEQLQQLMIQEKLTVVLVAWQETQEPLALAGPLCLILTPVEHRVHPYHTIPTYERVGSGIARTIGEERQHAKLSTSRLRAQYLPDDAATAYTRVSVNVTLAGNAFVCSWKHGGGIVCWVTQLVAHKEYREKGLAGGLLRSLRGDTDDIYGIITSHPAACLAAAKCFGSTIEKVSMDFFLKNAVSITEVSPIPYIKNPKLSGKLFDVKETNGLISGVNTDFLVDHEEPKEALALIREEWNWPLGPVSSFKVTVFIQILGHDGCLQLESSRDGGLRAASLRTGGIWAEKRKVYIDYPPDLQQYISSFVAHQTTYPVPSPFALAEALLAASSIRTWAAKSPEHLLEKAQELVRNQDCVKLKAHIALIEGASYYASLEIRKAQNV</sequence>
<protein>
    <recommendedName>
        <fullName evidence="1">Heterokaryon incompatibility domain-containing protein</fullName>
    </recommendedName>
</protein>
<organism evidence="2 3">
    <name type="scientific">Apiospora phragmitis</name>
    <dbReference type="NCBI Taxonomy" id="2905665"/>
    <lineage>
        <taxon>Eukaryota</taxon>
        <taxon>Fungi</taxon>
        <taxon>Dikarya</taxon>
        <taxon>Ascomycota</taxon>
        <taxon>Pezizomycotina</taxon>
        <taxon>Sordariomycetes</taxon>
        <taxon>Xylariomycetidae</taxon>
        <taxon>Amphisphaeriales</taxon>
        <taxon>Apiosporaceae</taxon>
        <taxon>Apiospora</taxon>
    </lineage>
</organism>
<dbReference type="RefSeq" id="XP_066710714.1">
    <property type="nucleotide sequence ID" value="XM_066861604.1"/>
</dbReference>
<dbReference type="GeneID" id="92094667"/>
<dbReference type="Proteomes" id="UP001480595">
    <property type="component" value="Unassembled WGS sequence"/>
</dbReference>
<reference evidence="2 3" key="1">
    <citation type="submission" date="2023-01" db="EMBL/GenBank/DDBJ databases">
        <title>Analysis of 21 Apiospora genomes using comparative genomics revels a genus with tremendous synthesis potential of carbohydrate active enzymes and secondary metabolites.</title>
        <authorList>
            <person name="Sorensen T."/>
        </authorList>
    </citation>
    <scope>NUCLEOTIDE SEQUENCE [LARGE SCALE GENOMIC DNA]</scope>
    <source>
        <strain evidence="2 3">CBS 135458</strain>
    </source>
</reference>
<gene>
    <name evidence="2" type="ORF">PG994_010195</name>
</gene>
<dbReference type="Pfam" id="PF06985">
    <property type="entry name" value="HET"/>
    <property type="match status" value="1"/>
</dbReference>
<dbReference type="EMBL" id="JAQQWL010000011">
    <property type="protein sequence ID" value="KAK8048465.1"/>
    <property type="molecule type" value="Genomic_DNA"/>
</dbReference>
<comment type="caution">
    <text evidence="2">The sequence shown here is derived from an EMBL/GenBank/DDBJ whole genome shotgun (WGS) entry which is preliminary data.</text>
</comment>
<name>A0ABR1TP74_9PEZI</name>